<accession>A0ABP7D889</accession>
<organism evidence="4 5">
    <name type="scientific">Zhihengliuella alba</name>
    <dbReference type="NCBI Taxonomy" id="547018"/>
    <lineage>
        <taxon>Bacteria</taxon>
        <taxon>Bacillati</taxon>
        <taxon>Actinomycetota</taxon>
        <taxon>Actinomycetes</taxon>
        <taxon>Micrococcales</taxon>
        <taxon>Micrococcaceae</taxon>
        <taxon>Zhihengliuella</taxon>
    </lineage>
</organism>
<dbReference type="Proteomes" id="UP001501536">
    <property type="component" value="Unassembled WGS sequence"/>
</dbReference>
<dbReference type="EMBL" id="BAABCJ010000002">
    <property type="protein sequence ID" value="GAA3700848.1"/>
    <property type="molecule type" value="Genomic_DNA"/>
</dbReference>
<dbReference type="RefSeq" id="WP_344881729.1">
    <property type="nucleotide sequence ID" value="NZ_BAABCJ010000002.1"/>
</dbReference>
<dbReference type="PANTHER" id="PTHR45947">
    <property type="entry name" value="SULFOQUINOVOSYL TRANSFERASE SQD2"/>
    <property type="match status" value="1"/>
</dbReference>
<sequence>MTDSSSGERTGPLHIAVFVDQHPHTLGGMQTSVLLQQKFLERLGHRVTVVGPQTRAAGGSGEAAEPWRETARADVVAAVRRVRAGRPVAAPAQDDHIVGLPGLPLGRGEYSLNVPSRALDRRLDEAMGDLPPVDVVHVQGDFWGAILAYRYARRHGAPVVHTMHNRLDVGLAATVPFPRAVQGAFGAGQKLFLRLPGPVPADAWSYLRNFTDAAAAVTAPSTHFAELLERENVFSRIDVVPTGLDDDVAAALLAAGRAAGPTAAAGAEAPAGGPDRRLRLVWTGRFSPEKRLLPFIEAVLAAGEDVDVEIFGDGGQRARAEALTAGRRAGEEQATGSGPRFHFRGRVPYEQMLAELAAADVLVQTSVGFETQGMTVYEAAALGTPTVLSDHRIAADLPDGSYWLTPDSTVDGLAESIRSAVAQLRGGLRWEATEADQLLQSRQTAKMLEIYGRVLA</sequence>
<gene>
    <name evidence="4" type="ORF">GCM10022377_12800</name>
</gene>
<dbReference type="InterPro" id="IPR028098">
    <property type="entry name" value="Glyco_trans_4-like_N"/>
</dbReference>
<dbReference type="PANTHER" id="PTHR45947:SF13">
    <property type="entry name" value="TRANSFERASE"/>
    <property type="match status" value="1"/>
</dbReference>
<evidence type="ECO:0000313" key="5">
    <source>
        <dbReference type="Proteomes" id="UP001501536"/>
    </source>
</evidence>
<keyword evidence="5" id="KW-1185">Reference proteome</keyword>
<dbReference type="Pfam" id="PF13692">
    <property type="entry name" value="Glyco_trans_1_4"/>
    <property type="match status" value="1"/>
</dbReference>
<reference evidence="5" key="1">
    <citation type="journal article" date="2019" name="Int. J. Syst. Evol. Microbiol.">
        <title>The Global Catalogue of Microorganisms (GCM) 10K type strain sequencing project: providing services to taxonomists for standard genome sequencing and annotation.</title>
        <authorList>
            <consortium name="The Broad Institute Genomics Platform"/>
            <consortium name="The Broad Institute Genome Sequencing Center for Infectious Disease"/>
            <person name="Wu L."/>
            <person name="Ma J."/>
        </authorList>
    </citation>
    <scope>NUCLEOTIDE SEQUENCE [LARGE SCALE GENOMIC DNA]</scope>
    <source>
        <strain evidence="5">JCM 16961</strain>
    </source>
</reference>
<protein>
    <submittedName>
        <fullName evidence="4">Glycosyltransferase</fullName>
    </submittedName>
</protein>
<name>A0ABP7D889_9MICC</name>
<dbReference type="InterPro" id="IPR050194">
    <property type="entry name" value="Glycosyltransferase_grp1"/>
</dbReference>
<dbReference type="Pfam" id="PF13439">
    <property type="entry name" value="Glyco_transf_4"/>
    <property type="match status" value="1"/>
</dbReference>
<evidence type="ECO:0000256" key="1">
    <source>
        <dbReference type="ARBA" id="ARBA00022676"/>
    </source>
</evidence>
<keyword evidence="1" id="KW-0328">Glycosyltransferase</keyword>
<feature type="domain" description="Glycosyltransferase subfamily 4-like N-terminal" evidence="3">
    <location>
        <begin position="27"/>
        <end position="247"/>
    </location>
</feature>
<evidence type="ECO:0000313" key="4">
    <source>
        <dbReference type="EMBL" id="GAA3700848.1"/>
    </source>
</evidence>
<evidence type="ECO:0000256" key="2">
    <source>
        <dbReference type="ARBA" id="ARBA00022679"/>
    </source>
</evidence>
<evidence type="ECO:0000259" key="3">
    <source>
        <dbReference type="Pfam" id="PF13439"/>
    </source>
</evidence>
<proteinExistence type="predicted"/>
<dbReference type="Gene3D" id="3.40.50.2000">
    <property type="entry name" value="Glycogen Phosphorylase B"/>
    <property type="match status" value="2"/>
</dbReference>
<comment type="caution">
    <text evidence="4">The sequence shown here is derived from an EMBL/GenBank/DDBJ whole genome shotgun (WGS) entry which is preliminary data.</text>
</comment>
<keyword evidence="2" id="KW-0808">Transferase</keyword>
<dbReference type="SUPFAM" id="SSF53756">
    <property type="entry name" value="UDP-Glycosyltransferase/glycogen phosphorylase"/>
    <property type="match status" value="1"/>
</dbReference>